<dbReference type="Proteomes" id="UP000240042">
    <property type="component" value="Unassembled WGS sequence"/>
</dbReference>
<evidence type="ECO:0000313" key="1">
    <source>
        <dbReference type="EMBL" id="SFB69280.1"/>
    </source>
</evidence>
<dbReference type="RefSeq" id="WP_092317511.1">
    <property type="nucleotide sequence ID" value="NZ_FOKY01000001.1"/>
</dbReference>
<organism evidence="1 2">
    <name type="scientific">Brevinema andersonii</name>
    <dbReference type="NCBI Taxonomy" id="34097"/>
    <lineage>
        <taxon>Bacteria</taxon>
        <taxon>Pseudomonadati</taxon>
        <taxon>Spirochaetota</taxon>
        <taxon>Spirochaetia</taxon>
        <taxon>Brevinematales</taxon>
        <taxon>Brevinemataceae</taxon>
        <taxon>Brevinema</taxon>
    </lineage>
</organism>
<dbReference type="AlphaFoldDB" id="A0A1I1D8Y8"/>
<dbReference type="EMBL" id="FOKY01000001">
    <property type="protein sequence ID" value="SFB69280.1"/>
    <property type="molecule type" value="Genomic_DNA"/>
</dbReference>
<protein>
    <submittedName>
        <fullName evidence="1">Uncharacterized protein</fullName>
    </submittedName>
</protein>
<proteinExistence type="predicted"/>
<accession>A0A1I1D8Y8</accession>
<sequence length="245" mass="28747">MQVKTVIISRSDSPLNSLKIFFRAHNHWLVLDETELSQLSDISAEELWIDGCVDLYRFGLENTAYFYRFFSGLHYFLESVRKKFKIVRLIRYFAYDTDFDMLRKNFSFYRTFVDYFQEAYYILPLYIPEILEYTTRPANLFQRVIFELASKNTVTIPWKKDSTFSVISVDDIFSNLADNDLAQNPISISGLSVCLGDVIQSAVVIWGGMIHFEEAYTINECHMSQMQEFNNVSYSLEDMLISMLK</sequence>
<gene>
    <name evidence="1" type="ORF">SAMN02745150_00258</name>
</gene>
<name>A0A1I1D8Y8_BREAD</name>
<reference evidence="2" key="1">
    <citation type="submission" date="2016-10" db="EMBL/GenBank/DDBJ databases">
        <authorList>
            <person name="Varghese N."/>
            <person name="Submissions S."/>
        </authorList>
    </citation>
    <scope>NUCLEOTIDE SEQUENCE [LARGE SCALE GENOMIC DNA]</scope>
    <source>
        <strain evidence="2">ATCC 43811</strain>
    </source>
</reference>
<keyword evidence="2" id="KW-1185">Reference proteome</keyword>
<evidence type="ECO:0000313" key="2">
    <source>
        <dbReference type="Proteomes" id="UP000240042"/>
    </source>
</evidence>
<dbReference type="STRING" id="34097.SAMN02745150_00258"/>